<dbReference type="InterPro" id="IPR014892">
    <property type="entry name" value="RPA_C"/>
</dbReference>
<dbReference type="InterPro" id="IPR040260">
    <property type="entry name" value="RFA2-like"/>
</dbReference>
<dbReference type="Gene3D" id="2.40.50.140">
    <property type="entry name" value="Nucleic acid-binding proteins"/>
    <property type="match status" value="1"/>
</dbReference>
<sequence length="174" mass="19077">MQTTTILTIRIQEQAGDTSLHPWAAPAGVLEVHREENTYIRVMGSLKSFGNKRYINATHLRPVKDRYEIFFHELDRVTATLTLERGPPPRPGQPQTAPAAARTPGTSAYTAQSHGASANDQFSHLPAIQRNIVNFILAQPMDVRDNGVHVAAIARAIGGDAQSIRSVILDCMLD</sequence>
<accession>A0A2R6NV35</accession>
<reference evidence="6 7" key="1">
    <citation type="submission" date="2018-02" db="EMBL/GenBank/DDBJ databases">
        <title>Genome sequence of the basidiomycete white-rot fungus Phlebia centrifuga.</title>
        <authorList>
            <person name="Granchi Z."/>
            <person name="Peng M."/>
            <person name="de Vries R.P."/>
            <person name="Hilden K."/>
            <person name="Makela M.R."/>
            <person name="Grigoriev I."/>
            <person name="Riley R."/>
        </authorList>
    </citation>
    <scope>NUCLEOTIDE SEQUENCE [LARGE SCALE GENOMIC DNA]</scope>
    <source>
        <strain evidence="6 7">FBCC195</strain>
    </source>
</reference>
<dbReference type="Proteomes" id="UP000186601">
    <property type="component" value="Unassembled WGS sequence"/>
</dbReference>
<dbReference type="EMBL" id="MLYV02000798">
    <property type="protein sequence ID" value="PSR77351.1"/>
    <property type="molecule type" value="Genomic_DNA"/>
</dbReference>
<keyword evidence="7" id="KW-1185">Reference proteome</keyword>
<feature type="compositionally biased region" description="Low complexity" evidence="4">
    <location>
        <begin position="93"/>
        <end position="106"/>
    </location>
</feature>
<evidence type="ECO:0000256" key="2">
    <source>
        <dbReference type="ARBA" id="ARBA00023125"/>
    </source>
</evidence>
<dbReference type="GO" id="GO:0005662">
    <property type="term" value="C:DNA replication factor A complex"/>
    <property type="evidence" value="ECO:0007669"/>
    <property type="project" value="TreeGrafter"/>
</dbReference>
<dbReference type="SUPFAM" id="SSF50249">
    <property type="entry name" value="Nucleic acid-binding proteins"/>
    <property type="match status" value="1"/>
</dbReference>
<dbReference type="GO" id="GO:0006289">
    <property type="term" value="P:nucleotide-excision repair"/>
    <property type="evidence" value="ECO:0007669"/>
    <property type="project" value="TreeGrafter"/>
</dbReference>
<dbReference type="GO" id="GO:0000781">
    <property type="term" value="C:chromosome, telomeric region"/>
    <property type="evidence" value="ECO:0007669"/>
    <property type="project" value="TreeGrafter"/>
</dbReference>
<proteinExistence type="predicted"/>
<name>A0A2R6NV35_9APHY</name>
<dbReference type="GO" id="GO:0006260">
    <property type="term" value="P:DNA replication"/>
    <property type="evidence" value="ECO:0007669"/>
    <property type="project" value="TreeGrafter"/>
</dbReference>
<protein>
    <recommendedName>
        <fullName evidence="5">Replication protein A C-terminal domain-containing protein</fullName>
    </recommendedName>
</protein>
<feature type="compositionally biased region" description="Polar residues" evidence="4">
    <location>
        <begin position="107"/>
        <end position="116"/>
    </location>
</feature>
<dbReference type="PANTHER" id="PTHR13989:SF16">
    <property type="entry name" value="REPLICATION PROTEIN A2"/>
    <property type="match status" value="1"/>
</dbReference>
<comment type="caution">
    <text evidence="6">The sequence shown here is derived from an EMBL/GenBank/DDBJ whole genome shotgun (WGS) entry which is preliminary data.</text>
</comment>
<dbReference type="PANTHER" id="PTHR13989">
    <property type="entry name" value="REPLICATION PROTEIN A-RELATED"/>
    <property type="match status" value="1"/>
</dbReference>
<dbReference type="AlphaFoldDB" id="A0A2R6NV35"/>
<feature type="region of interest" description="Disordered" evidence="4">
    <location>
        <begin position="82"/>
        <end position="116"/>
    </location>
</feature>
<keyword evidence="3" id="KW-0539">Nucleus</keyword>
<evidence type="ECO:0000259" key="5">
    <source>
        <dbReference type="Pfam" id="PF08784"/>
    </source>
</evidence>
<evidence type="ECO:0000256" key="3">
    <source>
        <dbReference type="ARBA" id="ARBA00023242"/>
    </source>
</evidence>
<comment type="subcellular location">
    <subcellularLocation>
        <location evidence="1">Nucleus</location>
    </subcellularLocation>
</comment>
<evidence type="ECO:0000313" key="7">
    <source>
        <dbReference type="Proteomes" id="UP000186601"/>
    </source>
</evidence>
<evidence type="ECO:0000256" key="4">
    <source>
        <dbReference type="SAM" id="MobiDB-lite"/>
    </source>
</evidence>
<evidence type="ECO:0000313" key="6">
    <source>
        <dbReference type="EMBL" id="PSR77351.1"/>
    </source>
</evidence>
<keyword evidence="2" id="KW-0238">DNA-binding</keyword>
<dbReference type="OrthoDB" id="25571at2759"/>
<dbReference type="GO" id="GO:0000724">
    <property type="term" value="P:double-strand break repair via homologous recombination"/>
    <property type="evidence" value="ECO:0007669"/>
    <property type="project" value="TreeGrafter"/>
</dbReference>
<dbReference type="InterPro" id="IPR012340">
    <property type="entry name" value="NA-bd_OB-fold"/>
</dbReference>
<evidence type="ECO:0000256" key="1">
    <source>
        <dbReference type="ARBA" id="ARBA00004123"/>
    </source>
</evidence>
<dbReference type="GO" id="GO:0003697">
    <property type="term" value="F:single-stranded DNA binding"/>
    <property type="evidence" value="ECO:0007669"/>
    <property type="project" value="TreeGrafter"/>
</dbReference>
<dbReference type="Pfam" id="PF08784">
    <property type="entry name" value="RPA_C"/>
    <property type="match status" value="1"/>
</dbReference>
<organism evidence="6 7">
    <name type="scientific">Hermanssonia centrifuga</name>
    <dbReference type="NCBI Taxonomy" id="98765"/>
    <lineage>
        <taxon>Eukaryota</taxon>
        <taxon>Fungi</taxon>
        <taxon>Dikarya</taxon>
        <taxon>Basidiomycota</taxon>
        <taxon>Agaricomycotina</taxon>
        <taxon>Agaricomycetes</taxon>
        <taxon>Polyporales</taxon>
        <taxon>Meruliaceae</taxon>
        <taxon>Hermanssonia</taxon>
    </lineage>
</organism>
<dbReference type="STRING" id="98765.A0A2R6NV35"/>
<feature type="domain" description="Replication protein A C-terminal" evidence="5">
    <location>
        <begin position="82"/>
        <end position="168"/>
    </location>
</feature>
<dbReference type="GO" id="GO:0035861">
    <property type="term" value="C:site of double-strand break"/>
    <property type="evidence" value="ECO:0007669"/>
    <property type="project" value="TreeGrafter"/>
</dbReference>
<gene>
    <name evidence="6" type="ORF">PHLCEN_2v7952</name>
</gene>